<dbReference type="Proteomes" id="UP000184363">
    <property type="component" value="Unassembled WGS sequence"/>
</dbReference>
<dbReference type="Pfam" id="PF08044">
    <property type="entry name" value="DUF1707"/>
    <property type="match status" value="1"/>
</dbReference>
<dbReference type="STRING" id="1848.SAMN05443637_12460"/>
<name>A0A1M6ZMU8_PSETH</name>
<proteinExistence type="predicted"/>
<dbReference type="EMBL" id="FRAP01000024">
    <property type="protein sequence ID" value="SHL31645.1"/>
    <property type="molecule type" value="Genomic_DNA"/>
</dbReference>
<protein>
    <recommendedName>
        <fullName evidence="1">DUF1707 domain-containing protein</fullName>
    </recommendedName>
</protein>
<evidence type="ECO:0000259" key="1">
    <source>
        <dbReference type="Pfam" id="PF08044"/>
    </source>
</evidence>
<keyword evidence="3" id="KW-1185">Reference proteome</keyword>
<dbReference type="InterPro" id="IPR012551">
    <property type="entry name" value="DUF1707_SHOCT-like"/>
</dbReference>
<gene>
    <name evidence="2" type="ORF">SAMN05443637_12460</name>
</gene>
<reference evidence="2 3" key="1">
    <citation type="submission" date="2016-11" db="EMBL/GenBank/DDBJ databases">
        <authorList>
            <person name="Jaros S."/>
            <person name="Januszkiewicz K."/>
            <person name="Wedrychowicz H."/>
        </authorList>
    </citation>
    <scope>NUCLEOTIDE SEQUENCE [LARGE SCALE GENOMIC DNA]</scope>
    <source>
        <strain evidence="2 3">DSM 43832</strain>
    </source>
</reference>
<dbReference type="AlphaFoldDB" id="A0A1M6ZMU8"/>
<evidence type="ECO:0000313" key="3">
    <source>
        <dbReference type="Proteomes" id="UP000184363"/>
    </source>
</evidence>
<evidence type="ECO:0000313" key="2">
    <source>
        <dbReference type="EMBL" id="SHL31645.1"/>
    </source>
</evidence>
<accession>A0A1M6ZMU8</accession>
<dbReference type="PANTHER" id="PTHR40763">
    <property type="entry name" value="MEMBRANE PROTEIN-RELATED"/>
    <property type="match status" value="1"/>
</dbReference>
<feature type="domain" description="DUF1707" evidence="1">
    <location>
        <begin position="11"/>
        <end position="60"/>
    </location>
</feature>
<organism evidence="2 3">
    <name type="scientific">Pseudonocardia thermophila</name>
    <dbReference type="NCBI Taxonomy" id="1848"/>
    <lineage>
        <taxon>Bacteria</taxon>
        <taxon>Bacillati</taxon>
        <taxon>Actinomycetota</taxon>
        <taxon>Actinomycetes</taxon>
        <taxon>Pseudonocardiales</taxon>
        <taxon>Pseudonocardiaceae</taxon>
        <taxon>Pseudonocardia</taxon>
    </lineage>
</organism>
<sequence>MVRPLSRTVSVTDDDRSRVAQLLQTACGEGRIGLDEFSARVGTAWQAETAGELARATAGLVPSRERTGRSPRTWLRSLTAFGSRNVEIRNAEPDGVVEINGTCLFGDVNLTVPAGVAVEVRGMSLGGTQDIAVDAAPPTHGTPVVKVGVHLLFGTLRITQRDPDERAMPVIQAGA</sequence>
<dbReference type="PANTHER" id="PTHR40763:SF5">
    <property type="entry name" value="MEMBRANE PROTEIN"/>
    <property type="match status" value="1"/>
</dbReference>